<organism evidence="3 4">
    <name type="scientific">Apostasia shenzhenica</name>
    <dbReference type="NCBI Taxonomy" id="1088818"/>
    <lineage>
        <taxon>Eukaryota</taxon>
        <taxon>Viridiplantae</taxon>
        <taxon>Streptophyta</taxon>
        <taxon>Embryophyta</taxon>
        <taxon>Tracheophyta</taxon>
        <taxon>Spermatophyta</taxon>
        <taxon>Magnoliopsida</taxon>
        <taxon>Liliopsida</taxon>
        <taxon>Asparagales</taxon>
        <taxon>Orchidaceae</taxon>
        <taxon>Apostasioideae</taxon>
        <taxon>Apostasia</taxon>
    </lineage>
</organism>
<dbReference type="OrthoDB" id="2439059at2759"/>
<evidence type="ECO:0000313" key="4">
    <source>
        <dbReference type="Proteomes" id="UP000236161"/>
    </source>
</evidence>
<keyword evidence="1 3" id="KW-0347">Helicase</keyword>
<dbReference type="Gene3D" id="3.40.50.300">
    <property type="entry name" value="P-loop containing nucleotide triphosphate hydrolases"/>
    <property type="match status" value="1"/>
</dbReference>
<feature type="domain" description="DNA helicase Pif1-like DEAD-box helicase" evidence="2">
    <location>
        <begin position="325"/>
        <end position="483"/>
    </location>
</feature>
<dbReference type="InterPro" id="IPR027417">
    <property type="entry name" value="P-loop_NTPase"/>
</dbReference>
<keyword evidence="1 3" id="KW-0378">Hydrolase</keyword>
<gene>
    <name evidence="3" type="ORF">AXF42_Ash008828</name>
</gene>
<dbReference type="EC" id="5.6.2.3" evidence="1"/>
<dbReference type="GO" id="GO:0006281">
    <property type="term" value="P:DNA repair"/>
    <property type="evidence" value="ECO:0007669"/>
    <property type="project" value="UniProtKB-KW"/>
</dbReference>
<comment type="cofactor">
    <cofactor evidence="1">
        <name>Mg(2+)</name>
        <dbReference type="ChEBI" id="CHEBI:18420"/>
    </cofactor>
</comment>
<dbReference type="GO" id="GO:0016887">
    <property type="term" value="F:ATP hydrolysis activity"/>
    <property type="evidence" value="ECO:0007669"/>
    <property type="project" value="RHEA"/>
</dbReference>
<evidence type="ECO:0000259" key="2">
    <source>
        <dbReference type="Pfam" id="PF05970"/>
    </source>
</evidence>
<dbReference type="PANTHER" id="PTHR10492">
    <property type="match status" value="1"/>
</dbReference>
<keyword evidence="1" id="KW-0234">DNA repair</keyword>
<dbReference type="GO" id="GO:0043139">
    <property type="term" value="F:5'-3' DNA helicase activity"/>
    <property type="evidence" value="ECO:0007669"/>
    <property type="project" value="UniProtKB-EC"/>
</dbReference>
<proteinExistence type="inferred from homology"/>
<dbReference type="STRING" id="1088818.A0A2I0ASL3"/>
<evidence type="ECO:0000313" key="3">
    <source>
        <dbReference type="EMBL" id="PKA58541.1"/>
    </source>
</evidence>
<keyword evidence="1" id="KW-0067">ATP-binding</keyword>
<keyword evidence="1" id="KW-0547">Nucleotide-binding</keyword>
<dbReference type="InterPro" id="IPR010285">
    <property type="entry name" value="DNA_helicase_pif1-like_DEAD"/>
</dbReference>
<dbReference type="SUPFAM" id="SSF52540">
    <property type="entry name" value="P-loop containing nucleoside triphosphate hydrolases"/>
    <property type="match status" value="1"/>
</dbReference>
<dbReference type="GO" id="GO:0006310">
    <property type="term" value="P:DNA recombination"/>
    <property type="evidence" value="ECO:0007669"/>
    <property type="project" value="UniProtKB-KW"/>
</dbReference>
<dbReference type="Proteomes" id="UP000236161">
    <property type="component" value="Unassembled WGS sequence"/>
</dbReference>
<protein>
    <recommendedName>
        <fullName evidence="1">ATP-dependent DNA helicase</fullName>
        <ecNumber evidence="1">5.6.2.3</ecNumber>
    </recommendedName>
</protein>
<dbReference type="GO" id="GO:0000723">
    <property type="term" value="P:telomere maintenance"/>
    <property type="evidence" value="ECO:0007669"/>
    <property type="project" value="InterPro"/>
</dbReference>
<evidence type="ECO:0000256" key="1">
    <source>
        <dbReference type="RuleBase" id="RU363044"/>
    </source>
</evidence>
<dbReference type="EMBL" id="KZ451951">
    <property type="protein sequence ID" value="PKA58541.1"/>
    <property type="molecule type" value="Genomic_DNA"/>
</dbReference>
<keyword evidence="4" id="KW-1185">Reference proteome</keyword>
<name>A0A2I0ASL3_9ASPA</name>
<keyword evidence="1" id="KW-0233">DNA recombination</keyword>
<dbReference type="GO" id="GO:0005524">
    <property type="term" value="F:ATP binding"/>
    <property type="evidence" value="ECO:0007669"/>
    <property type="project" value="UniProtKB-KW"/>
</dbReference>
<accession>A0A2I0ASL3</accession>
<dbReference type="PANTHER" id="PTHR10492:SF94">
    <property type="entry name" value="ATP-DEPENDENT DNA HELICASE"/>
    <property type="match status" value="1"/>
</dbReference>
<reference evidence="3 4" key="1">
    <citation type="journal article" date="2017" name="Nature">
        <title>The Apostasia genome and the evolution of orchids.</title>
        <authorList>
            <person name="Zhang G.Q."/>
            <person name="Liu K.W."/>
            <person name="Li Z."/>
            <person name="Lohaus R."/>
            <person name="Hsiao Y.Y."/>
            <person name="Niu S.C."/>
            <person name="Wang J.Y."/>
            <person name="Lin Y.C."/>
            <person name="Xu Q."/>
            <person name="Chen L.J."/>
            <person name="Yoshida K."/>
            <person name="Fujiwara S."/>
            <person name="Wang Z.W."/>
            <person name="Zhang Y.Q."/>
            <person name="Mitsuda N."/>
            <person name="Wang M."/>
            <person name="Liu G.H."/>
            <person name="Pecoraro L."/>
            <person name="Huang H.X."/>
            <person name="Xiao X.J."/>
            <person name="Lin M."/>
            <person name="Wu X.Y."/>
            <person name="Wu W.L."/>
            <person name="Chen Y.Y."/>
            <person name="Chang S.B."/>
            <person name="Sakamoto S."/>
            <person name="Ohme-Takagi M."/>
            <person name="Yagi M."/>
            <person name="Zeng S.J."/>
            <person name="Shen C.Y."/>
            <person name="Yeh C.M."/>
            <person name="Luo Y.B."/>
            <person name="Tsai W.C."/>
            <person name="Van de Peer Y."/>
            <person name="Liu Z.J."/>
        </authorList>
    </citation>
    <scope>NUCLEOTIDE SEQUENCE [LARGE SCALE GENOMIC DNA]</scope>
    <source>
        <strain evidence="4">cv. Shenzhen</strain>
        <tissue evidence="3">Stem</tissue>
    </source>
</reference>
<comment type="catalytic activity">
    <reaction evidence="1">
        <text>ATP + H2O = ADP + phosphate + H(+)</text>
        <dbReference type="Rhea" id="RHEA:13065"/>
        <dbReference type="ChEBI" id="CHEBI:15377"/>
        <dbReference type="ChEBI" id="CHEBI:15378"/>
        <dbReference type="ChEBI" id="CHEBI:30616"/>
        <dbReference type="ChEBI" id="CHEBI:43474"/>
        <dbReference type="ChEBI" id="CHEBI:456216"/>
        <dbReference type="EC" id="5.6.2.3"/>
    </reaction>
</comment>
<comment type="similarity">
    <text evidence="1">Belongs to the helicase family.</text>
</comment>
<keyword evidence="1" id="KW-0227">DNA damage</keyword>
<sequence>MNVEICSSVSSVKYLYKYIYKGHDKIAFNLSDNDDDHFIIDEIKQFQTARWISPPEAMWTIFAFTLNEMYPSVTTLQLHLPDKHIITFQENQDLQKIMSFDFYKTTMLTEFFKLNSIDDEAKSILYKHIPEHYTWDPSGKIWSKRKQQKVIGRIATANPSEGERYYLRLLLNHIKGPTSFTNLLTYQNVEHNSFRDAATARGLLDSDSNIYECLADAAIFKMPNAFRRLFAMLLVFCIPEKPLSLFNEYYNELSDDFKYMENFTEILEATIHSIDIFLQSMGKQIADYMIFSRVQFHKQTIEHFKEVKDELSIQPLKEELNLVLQLNLEQRNIYDTILNSIESKKGIAFFIDGPGGTGKTFLYRALLATIRNKKEIVLATATSGVAASILPGGRTAHSRFKIPLNINEATICNVSKQSATAELLRRAKLIIWDEATMAKKCCIESLHKTLQDIMECDAIFGGKTIILGGDFRQVLPVTPGESEDVSAIMLRTVYEIQKSQVNKFKRLF</sequence>
<dbReference type="Pfam" id="PF05970">
    <property type="entry name" value="PIF1"/>
    <property type="match status" value="1"/>
</dbReference>
<dbReference type="AlphaFoldDB" id="A0A2I0ASL3"/>